<dbReference type="Gene3D" id="2.40.50.100">
    <property type="match status" value="1"/>
</dbReference>
<accession>A0AAU7NRA1</accession>
<comment type="similarity">
    <text evidence="1">Belongs to the membrane fusion protein (MFP) (TC 8.A.1) family.</text>
</comment>
<dbReference type="InterPro" id="IPR006143">
    <property type="entry name" value="RND_pump_MFP"/>
</dbReference>
<proteinExistence type="inferred from homology"/>
<dbReference type="PANTHER" id="PTHR30469">
    <property type="entry name" value="MULTIDRUG RESISTANCE PROTEIN MDTA"/>
    <property type="match status" value="1"/>
</dbReference>
<sequence>MNSQLKKGLMALAAAALLILMILWMAGAFNDKIVPDTLPAGLAYQGPVLKLKKQPVPIYEEIAATLQSEQSSAISAQIMARVTKVHVHAGDSVNDGDLLIELDNVDLKSRVAQARDQRNALYAQLQRAKQHYERTRHLFAKQSATQATLEVATAEYHSVRAQYSAAKQRMAEVENALSYSRIKATFSGRVIDHFVENGDMATPGMRLLSVYDPHTLRVAAYVRESLALTLQTGLRLQAVIDALQKEMTVVIDEIVPAAEPGARSFLVKAQIEHDVKLLPGMFARIRIPLGMEDRLLIPARYSKQVGQLDVVWVVKQGVVERRFVRLGRQSNGLVRVISGLREGEQLLAPEDLPDSAV</sequence>
<evidence type="ECO:0000256" key="2">
    <source>
        <dbReference type="SAM" id="Coils"/>
    </source>
</evidence>
<dbReference type="Gene3D" id="2.40.420.20">
    <property type="match status" value="1"/>
</dbReference>
<dbReference type="InterPro" id="IPR058792">
    <property type="entry name" value="Beta-barrel_RND_2"/>
</dbReference>
<dbReference type="KEGG" id="mech:Q9L42_014010"/>
<dbReference type="Gene3D" id="2.40.30.170">
    <property type="match status" value="1"/>
</dbReference>
<dbReference type="PANTHER" id="PTHR30469:SF15">
    <property type="entry name" value="HLYD FAMILY OF SECRETION PROTEINS"/>
    <property type="match status" value="1"/>
</dbReference>
<reference evidence="5 6" key="1">
    <citation type="journal article" date="2024" name="Microbiology">
        <title>Methylomarinum rosea sp. nov., a novel halophilic methanotrophic bacterium from the hypersaline Lake Elton.</title>
        <authorList>
            <person name="Suleimanov R.Z."/>
            <person name="Oshkin I.Y."/>
            <person name="Danilova O.V."/>
            <person name="Suzina N.E."/>
            <person name="Dedysh S.N."/>
        </authorList>
    </citation>
    <scope>NUCLEOTIDE SEQUENCE [LARGE SCALE GENOMIC DNA]</scope>
    <source>
        <strain evidence="5 6">Ch1-1</strain>
    </source>
</reference>
<evidence type="ECO:0000259" key="3">
    <source>
        <dbReference type="Pfam" id="PF25917"/>
    </source>
</evidence>
<keyword evidence="2" id="KW-0175">Coiled coil</keyword>
<dbReference type="SUPFAM" id="SSF111369">
    <property type="entry name" value="HlyD-like secretion proteins"/>
    <property type="match status" value="1"/>
</dbReference>
<dbReference type="Proteomes" id="UP001225378">
    <property type="component" value="Chromosome"/>
</dbReference>
<name>A0AAU7NRA1_9GAMM</name>
<dbReference type="GO" id="GO:0015562">
    <property type="term" value="F:efflux transmembrane transporter activity"/>
    <property type="evidence" value="ECO:0007669"/>
    <property type="project" value="TreeGrafter"/>
</dbReference>
<evidence type="ECO:0000313" key="5">
    <source>
        <dbReference type="EMBL" id="XBS19469.1"/>
    </source>
</evidence>
<dbReference type="NCBIfam" id="TIGR01730">
    <property type="entry name" value="RND_mfp"/>
    <property type="match status" value="1"/>
</dbReference>
<feature type="domain" description="CusB-like beta-barrel" evidence="4">
    <location>
        <begin position="218"/>
        <end position="287"/>
    </location>
</feature>
<evidence type="ECO:0000259" key="4">
    <source>
        <dbReference type="Pfam" id="PF25954"/>
    </source>
</evidence>
<dbReference type="RefSeq" id="WP_305907781.1">
    <property type="nucleotide sequence ID" value="NZ_CP157743.1"/>
</dbReference>
<feature type="domain" description="Multidrug resistance protein MdtA-like barrel-sandwich hybrid" evidence="3">
    <location>
        <begin position="73"/>
        <end position="205"/>
    </location>
</feature>
<feature type="coiled-coil region" evidence="2">
    <location>
        <begin position="104"/>
        <end position="131"/>
    </location>
</feature>
<dbReference type="AlphaFoldDB" id="A0AAU7NRA1"/>
<keyword evidence="6" id="KW-1185">Reference proteome</keyword>
<evidence type="ECO:0000313" key="6">
    <source>
        <dbReference type="Proteomes" id="UP001225378"/>
    </source>
</evidence>
<dbReference type="GO" id="GO:1990281">
    <property type="term" value="C:efflux pump complex"/>
    <property type="evidence" value="ECO:0007669"/>
    <property type="project" value="TreeGrafter"/>
</dbReference>
<gene>
    <name evidence="5" type="ORF">Q9L42_014010</name>
</gene>
<dbReference type="EMBL" id="CP157743">
    <property type="protein sequence ID" value="XBS19469.1"/>
    <property type="molecule type" value="Genomic_DNA"/>
</dbReference>
<protein>
    <submittedName>
        <fullName evidence="5">Efflux RND transporter periplasmic adaptor subunit</fullName>
    </submittedName>
</protein>
<dbReference type="Gene3D" id="1.10.287.470">
    <property type="entry name" value="Helix hairpin bin"/>
    <property type="match status" value="1"/>
</dbReference>
<organism evidence="5 6">
    <name type="scientific">Methylomarinum roseum</name>
    <dbReference type="NCBI Taxonomy" id="3067653"/>
    <lineage>
        <taxon>Bacteria</taxon>
        <taxon>Pseudomonadati</taxon>
        <taxon>Pseudomonadota</taxon>
        <taxon>Gammaproteobacteria</taxon>
        <taxon>Methylococcales</taxon>
        <taxon>Methylococcaceae</taxon>
        <taxon>Methylomarinum</taxon>
    </lineage>
</organism>
<dbReference type="Pfam" id="PF25954">
    <property type="entry name" value="Beta-barrel_RND_2"/>
    <property type="match status" value="1"/>
</dbReference>
<evidence type="ECO:0000256" key="1">
    <source>
        <dbReference type="ARBA" id="ARBA00009477"/>
    </source>
</evidence>
<dbReference type="InterPro" id="IPR058625">
    <property type="entry name" value="MdtA-like_BSH"/>
</dbReference>
<dbReference type="Pfam" id="PF25917">
    <property type="entry name" value="BSH_RND"/>
    <property type="match status" value="1"/>
</dbReference>